<dbReference type="EMBL" id="JALBCA010000131">
    <property type="protein sequence ID" value="KAI2382297.1"/>
    <property type="molecule type" value="Genomic_DNA"/>
</dbReference>
<sequence length="476" mass="53282">MTLADSSGSLLLSLRAQLKEWEKSFSDAHGGRKATRDDIKQDLSIAAKYKEYSRLRCSANRASHVAVLFGDPIQGHVQRKRPYPFATTTDLAGGDIATPQKVTKFTNSFQSTEIHKHHPCQLDPYESPSNARNLSGRTHPNVAPVLFRSAIAPTPQRDGKVLGLFDLLSPLGGGITTPSSQRKTHASVYEARTPSSYVNGFMTPRRSDVRARRHSLTPASSAKKFYFSKFFATPRMESCCEAQEANEDQDAENNLNPSCSLRKTEGSEFETPSFLRRRNVLFPKRIDQDNKNARDMSPTSVRMPQRLVGKGLSQLVQSLRELEEESMKDDMEALRAVEALEGGTELAHVEDGHPIDTYTNDVDMSSSPSKTRTPWKRRGQKRATKLVYLRPVRGKSPSASLPVKDSEDEPAPNVGSQVPNLTRAKSKDTKCKHEAPGENKLVQRVQKIKEVAHANYRALKIRSKSRKDQGRFKRRR</sequence>
<organism evidence="1">
    <name type="scientific">Ophidiomyces ophidiicola</name>
    <dbReference type="NCBI Taxonomy" id="1387563"/>
    <lineage>
        <taxon>Eukaryota</taxon>
        <taxon>Fungi</taxon>
        <taxon>Dikarya</taxon>
        <taxon>Ascomycota</taxon>
        <taxon>Pezizomycotina</taxon>
        <taxon>Eurotiomycetes</taxon>
        <taxon>Eurotiomycetidae</taxon>
        <taxon>Onygenales</taxon>
        <taxon>Onygenaceae</taxon>
        <taxon>Ophidiomyces</taxon>
    </lineage>
</organism>
<gene>
    <name evidence="1" type="ORF">LOY88_006140</name>
</gene>
<reference evidence="1" key="1">
    <citation type="journal article" date="2022" name="bioRxiv">
        <title>Population genetic analysis of Ophidiomyces ophidiicola, the causative agent of snake fungal disease, indicates recent introductions to the USA.</title>
        <authorList>
            <person name="Ladner J.T."/>
            <person name="Palmer J.M."/>
            <person name="Ettinger C.L."/>
            <person name="Stajich J.E."/>
            <person name="Farrell T.M."/>
            <person name="Glorioso B.M."/>
            <person name="Lawson B."/>
            <person name="Price S.J."/>
            <person name="Stengle A.G."/>
            <person name="Grear D.A."/>
            <person name="Lorch J.M."/>
        </authorList>
    </citation>
    <scope>NUCLEOTIDE SEQUENCE</scope>
    <source>
        <strain evidence="1">NWHC 24266-5</strain>
    </source>
</reference>
<comment type="caution">
    <text evidence="1">The sequence shown here is derived from an EMBL/GenBank/DDBJ whole genome shotgun (WGS) entry which is preliminary data.</text>
</comment>
<name>A0ACB8UNX1_9EURO</name>
<accession>A0ACB8UNX1</accession>
<proteinExistence type="predicted"/>
<protein>
    <submittedName>
        <fullName evidence="1">Uncharacterized protein</fullName>
    </submittedName>
</protein>
<evidence type="ECO:0000313" key="1">
    <source>
        <dbReference type="EMBL" id="KAI2382297.1"/>
    </source>
</evidence>